<sequence>MITAFLFFCVADTFAGLAGCSVAYGNIHKICDILLHLFR</sequence>
<protein>
    <submittedName>
        <fullName evidence="1">Uncharacterized protein</fullName>
    </submittedName>
</protein>
<gene>
    <name evidence="1" type="ORF">A8806_11026</name>
</gene>
<reference evidence="1 2" key="1">
    <citation type="submission" date="2018-05" db="EMBL/GenBank/DDBJ databases">
        <title>The Hungate 1000. A catalogue of reference genomes from the rumen microbiome.</title>
        <authorList>
            <person name="Kelly W."/>
        </authorList>
    </citation>
    <scope>NUCLEOTIDE SEQUENCE [LARGE SCALE GENOMIC DNA]</scope>
    <source>
        <strain evidence="1 2">NLAE-zl-C242</strain>
    </source>
</reference>
<evidence type="ECO:0000313" key="1">
    <source>
        <dbReference type="EMBL" id="PWJ27853.1"/>
    </source>
</evidence>
<accession>A0A2Y9BJ40</accession>
<comment type="caution">
    <text evidence="1">The sequence shown here is derived from an EMBL/GenBank/DDBJ whole genome shotgun (WGS) entry which is preliminary data.</text>
</comment>
<dbReference type="EMBL" id="QGDL01000010">
    <property type="protein sequence ID" value="PWJ27853.1"/>
    <property type="molecule type" value="Genomic_DNA"/>
</dbReference>
<proteinExistence type="predicted"/>
<keyword evidence="2" id="KW-1185">Reference proteome</keyword>
<name>A0A2Y9BJ40_9FIRM</name>
<evidence type="ECO:0000313" key="2">
    <source>
        <dbReference type="Proteomes" id="UP000245845"/>
    </source>
</evidence>
<dbReference type="Proteomes" id="UP000245845">
    <property type="component" value="Unassembled WGS sequence"/>
</dbReference>
<dbReference type="AlphaFoldDB" id="A0A2Y9BJ40"/>
<organism evidence="1 2">
    <name type="scientific">Faecalicatena orotica</name>
    <dbReference type="NCBI Taxonomy" id="1544"/>
    <lineage>
        <taxon>Bacteria</taxon>
        <taxon>Bacillati</taxon>
        <taxon>Bacillota</taxon>
        <taxon>Clostridia</taxon>
        <taxon>Lachnospirales</taxon>
        <taxon>Lachnospiraceae</taxon>
        <taxon>Faecalicatena</taxon>
    </lineage>
</organism>